<evidence type="ECO:0000256" key="1">
    <source>
        <dbReference type="SAM" id="MobiDB-lite"/>
    </source>
</evidence>
<name>A0ABQ8TG20_PERAM</name>
<feature type="compositionally biased region" description="Basic and acidic residues" evidence="1">
    <location>
        <begin position="17"/>
        <end position="33"/>
    </location>
</feature>
<dbReference type="Proteomes" id="UP001148838">
    <property type="component" value="Unassembled WGS sequence"/>
</dbReference>
<reference evidence="2 3" key="1">
    <citation type="journal article" date="2022" name="Allergy">
        <title>Genome assembly and annotation of Periplaneta americana reveal a comprehensive cockroach allergen profile.</title>
        <authorList>
            <person name="Wang L."/>
            <person name="Xiong Q."/>
            <person name="Saelim N."/>
            <person name="Wang L."/>
            <person name="Nong W."/>
            <person name="Wan A.T."/>
            <person name="Shi M."/>
            <person name="Liu X."/>
            <person name="Cao Q."/>
            <person name="Hui J.H.L."/>
            <person name="Sookrung N."/>
            <person name="Leung T.F."/>
            <person name="Tungtrongchitr A."/>
            <person name="Tsui S.K.W."/>
        </authorList>
    </citation>
    <scope>NUCLEOTIDE SEQUENCE [LARGE SCALE GENOMIC DNA]</scope>
    <source>
        <strain evidence="2">PWHHKU_190912</strain>
    </source>
</reference>
<gene>
    <name evidence="2" type="ORF">ANN_06441</name>
</gene>
<feature type="region of interest" description="Disordered" evidence="1">
    <location>
        <begin position="1"/>
        <end position="49"/>
    </location>
</feature>
<protein>
    <submittedName>
        <fullName evidence="2">Uncharacterized protein</fullName>
    </submittedName>
</protein>
<dbReference type="Gene3D" id="3.30.420.10">
    <property type="entry name" value="Ribonuclease H-like superfamily/Ribonuclease H"/>
    <property type="match status" value="1"/>
</dbReference>
<comment type="caution">
    <text evidence="2">The sequence shown here is derived from an EMBL/GenBank/DDBJ whole genome shotgun (WGS) entry which is preliminary data.</text>
</comment>
<organism evidence="2 3">
    <name type="scientific">Periplaneta americana</name>
    <name type="common">American cockroach</name>
    <name type="synonym">Blatta americana</name>
    <dbReference type="NCBI Taxonomy" id="6978"/>
    <lineage>
        <taxon>Eukaryota</taxon>
        <taxon>Metazoa</taxon>
        <taxon>Ecdysozoa</taxon>
        <taxon>Arthropoda</taxon>
        <taxon>Hexapoda</taxon>
        <taxon>Insecta</taxon>
        <taxon>Pterygota</taxon>
        <taxon>Neoptera</taxon>
        <taxon>Polyneoptera</taxon>
        <taxon>Dictyoptera</taxon>
        <taxon>Blattodea</taxon>
        <taxon>Blattoidea</taxon>
        <taxon>Blattidae</taxon>
        <taxon>Blattinae</taxon>
        <taxon>Periplaneta</taxon>
    </lineage>
</organism>
<dbReference type="EMBL" id="JAJSOF020000011">
    <property type="protein sequence ID" value="KAJ4444645.1"/>
    <property type="molecule type" value="Genomic_DNA"/>
</dbReference>
<accession>A0ABQ8TG20</accession>
<sequence length="119" mass="13576">MSPGSSTESYPAFARIGLRENPGKTSTRPERVKQGLNHVADDDDDVKKSPDLNPIEHLWDELRRRLRSRDMLPTSIVQLSAMLQEQWRHIPMDILHKPVESMPDRVTAVIATRSDSTTF</sequence>
<proteinExistence type="predicted"/>
<dbReference type="InterPro" id="IPR036397">
    <property type="entry name" value="RNaseH_sf"/>
</dbReference>
<evidence type="ECO:0000313" key="3">
    <source>
        <dbReference type="Proteomes" id="UP001148838"/>
    </source>
</evidence>
<evidence type="ECO:0000313" key="2">
    <source>
        <dbReference type="EMBL" id="KAJ4444645.1"/>
    </source>
</evidence>
<keyword evidence="3" id="KW-1185">Reference proteome</keyword>